<comment type="function">
    <text evidence="29">Folate-dependent enzyme, that displays both transferase and deaminase activity. Serves to channel one-carbon units from formiminoglutamate to the folate pool.</text>
</comment>
<evidence type="ECO:0000256" key="31">
    <source>
        <dbReference type="ARBA" id="ARBA00030029"/>
    </source>
</evidence>
<dbReference type="SUPFAM" id="SSF57501">
    <property type="entry name" value="Cystine-knot cytokines"/>
    <property type="match status" value="1"/>
</dbReference>
<dbReference type="UniPathway" id="UPA00379">
    <property type="reaction ID" value="UER00555"/>
</dbReference>
<evidence type="ECO:0000256" key="16">
    <source>
        <dbReference type="ARBA" id="ARBA00022685"/>
    </source>
</evidence>
<evidence type="ECO:0000256" key="34">
    <source>
        <dbReference type="SAM" id="Phobius"/>
    </source>
</evidence>
<evidence type="ECO:0000313" key="37">
    <source>
        <dbReference type="Proteomes" id="UP000727407"/>
    </source>
</evidence>
<evidence type="ECO:0000256" key="29">
    <source>
        <dbReference type="ARBA" id="ARBA00025506"/>
    </source>
</evidence>
<evidence type="ECO:0000256" key="30">
    <source>
        <dbReference type="ARBA" id="ARBA00025915"/>
    </source>
</evidence>
<dbReference type="SMART" id="SM01222">
    <property type="entry name" value="FTCD_N"/>
    <property type="match status" value="1"/>
</dbReference>
<dbReference type="SUPFAM" id="SSF101262">
    <property type="entry name" value="Methenyltetrahydrofolate cyclohydrolase-like"/>
    <property type="match status" value="1"/>
</dbReference>
<feature type="domain" description="TGF-beta family profile" evidence="35">
    <location>
        <begin position="822"/>
        <end position="934"/>
    </location>
</feature>
<dbReference type="FunFam" id="1.20.120.680:FF:000001">
    <property type="entry name" value="Formimidoyltransferase cyclodeaminase"/>
    <property type="match status" value="1"/>
</dbReference>
<dbReference type="InterPro" id="IPR001839">
    <property type="entry name" value="TGF-b_C"/>
</dbReference>
<evidence type="ECO:0000256" key="24">
    <source>
        <dbReference type="ARBA" id="ARBA00023212"/>
    </source>
</evidence>
<evidence type="ECO:0000256" key="18">
    <source>
        <dbReference type="ARBA" id="ARBA00022808"/>
    </source>
</evidence>
<comment type="caution">
    <text evidence="36">The sequence shown here is derived from an EMBL/GenBank/DDBJ whole genome shotgun (WGS) entry which is preliminary data.</text>
</comment>
<keyword evidence="23" id="KW-0325">Glycoprotein</keyword>
<evidence type="ECO:0000256" key="2">
    <source>
        <dbReference type="ARBA" id="ARBA00004114"/>
    </source>
</evidence>
<dbReference type="Gene3D" id="1.20.120.680">
    <property type="entry name" value="Formiminotetrahydrofolate cyclodeaminase monomer, up-and-down helical bundle"/>
    <property type="match status" value="1"/>
</dbReference>
<dbReference type="SMART" id="SM00204">
    <property type="entry name" value="TGFB"/>
    <property type="match status" value="1"/>
</dbReference>
<dbReference type="NCBIfam" id="TIGR02024">
    <property type="entry name" value="FtcD"/>
    <property type="match status" value="1"/>
</dbReference>
<comment type="pathway">
    <text evidence="5">Amino-acid degradation; L-histidine degradation into L-glutamate; L-glutamate from N-formimidoyl-L-glutamate (transferase route): step 1/1.</text>
</comment>
<evidence type="ECO:0000256" key="14">
    <source>
        <dbReference type="ARBA" id="ARBA00022525"/>
    </source>
</evidence>
<dbReference type="FunFam" id="3.30.70.670:FF:000001">
    <property type="entry name" value="Formimidoyltransferase cyclodeaminase"/>
    <property type="match status" value="1"/>
</dbReference>
<feature type="transmembrane region" description="Helical" evidence="34">
    <location>
        <begin position="355"/>
        <end position="374"/>
    </location>
</feature>
<evidence type="ECO:0000256" key="8">
    <source>
        <dbReference type="ARBA" id="ARBA00010825"/>
    </source>
</evidence>
<keyword evidence="34" id="KW-0812">Transmembrane</keyword>
<accession>A0A8J4WUM6</accession>
<dbReference type="Pfam" id="PF07837">
    <property type="entry name" value="FTCD_N"/>
    <property type="match status" value="1"/>
</dbReference>
<dbReference type="Gene3D" id="3.30.70.670">
    <property type="entry name" value="Formiminotransferase, C-terminal subdomain"/>
    <property type="match status" value="1"/>
</dbReference>
<evidence type="ECO:0000256" key="23">
    <source>
        <dbReference type="ARBA" id="ARBA00023180"/>
    </source>
</evidence>
<dbReference type="SMART" id="SM01221">
    <property type="entry name" value="FTCD"/>
    <property type="match status" value="1"/>
</dbReference>
<dbReference type="SUPFAM" id="SSF55116">
    <property type="entry name" value="Formiminotransferase domain of formiminotransferase-cyclodeaminase"/>
    <property type="match status" value="2"/>
</dbReference>
<comment type="similarity">
    <text evidence="8">In the C-terminal section; belongs to the cyclodeaminase/cyclohydrolase family.</text>
</comment>
<evidence type="ECO:0000256" key="13">
    <source>
        <dbReference type="ARBA" id="ARBA00022514"/>
    </source>
</evidence>
<evidence type="ECO:0000256" key="12">
    <source>
        <dbReference type="ARBA" id="ARBA00022490"/>
    </source>
</evidence>
<protein>
    <recommendedName>
        <fullName evidence="11">Formimidoyltransferase-cyclodeaminase</fullName>
        <ecNumber evidence="9">2.1.2.5</ecNumber>
        <ecNumber evidence="10">4.3.1.4</ecNumber>
    </recommendedName>
    <alternativeName>
        <fullName evidence="31">Formiminotransferase-cyclodeaminase</fullName>
    </alternativeName>
    <alternativeName>
        <fullName evidence="28">Growth/differentiation factor 8</fullName>
    </alternativeName>
    <alternativeName>
        <fullName evidence="32">Myostatin</fullName>
    </alternativeName>
</protein>
<dbReference type="GO" id="GO:0005125">
    <property type="term" value="F:cytokine activity"/>
    <property type="evidence" value="ECO:0007669"/>
    <property type="project" value="UniProtKB-KW"/>
</dbReference>
<dbReference type="InterPro" id="IPR013802">
    <property type="entry name" value="Formiminotransferase_C"/>
</dbReference>
<comment type="similarity">
    <text evidence="6 33">Belongs to the TGF-beta family.</text>
</comment>
<evidence type="ECO:0000256" key="33">
    <source>
        <dbReference type="RuleBase" id="RU000354"/>
    </source>
</evidence>
<dbReference type="Pfam" id="PF00688">
    <property type="entry name" value="TGFb_propeptide"/>
    <property type="match status" value="1"/>
</dbReference>
<evidence type="ECO:0000256" key="9">
    <source>
        <dbReference type="ARBA" id="ARBA00012252"/>
    </source>
</evidence>
<keyword evidence="26" id="KW-0511">Multifunctional enzyme</keyword>
<dbReference type="Pfam" id="PF02971">
    <property type="entry name" value="FTCD"/>
    <property type="match status" value="1"/>
</dbReference>
<dbReference type="GO" id="GO:0005794">
    <property type="term" value="C:Golgi apparatus"/>
    <property type="evidence" value="ECO:0007669"/>
    <property type="project" value="UniProtKB-SubCell"/>
</dbReference>
<dbReference type="GO" id="GO:0030409">
    <property type="term" value="F:glutamate formimidoyltransferase activity"/>
    <property type="evidence" value="ECO:0007669"/>
    <property type="project" value="UniProtKB-EC"/>
</dbReference>
<keyword evidence="12" id="KW-0963">Cytoplasm</keyword>
<keyword evidence="22" id="KW-1015">Disulfide bond</keyword>
<dbReference type="GO" id="GO:0008083">
    <property type="term" value="F:growth factor activity"/>
    <property type="evidence" value="ECO:0007669"/>
    <property type="project" value="UniProtKB-KW"/>
</dbReference>
<dbReference type="AlphaFoldDB" id="A0A8J4WUM6"/>
<comment type="similarity">
    <text evidence="7">In the N-terminal section; belongs to the formiminotransferase family.</text>
</comment>
<keyword evidence="34" id="KW-1133">Transmembrane helix</keyword>
<evidence type="ECO:0000256" key="1">
    <source>
        <dbReference type="ARBA" id="ARBA00002680"/>
    </source>
</evidence>
<dbReference type="EC" id="2.1.2.5" evidence="9"/>
<dbReference type="PROSITE" id="PS51362">
    <property type="entry name" value="TGF_BETA_2"/>
    <property type="match status" value="1"/>
</dbReference>
<keyword evidence="19" id="KW-0290">Folate-binding</keyword>
<dbReference type="Pfam" id="PF04961">
    <property type="entry name" value="FTCD_C"/>
    <property type="match status" value="1"/>
</dbReference>
<evidence type="ECO:0000256" key="17">
    <source>
        <dbReference type="ARBA" id="ARBA00022729"/>
    </source>
</evidence>
<keyword evidence="21" id="KW-0333">Golgi apparatus</keyword>
<keyword evidence="15" id="KW-0808">Transferase</keyword>
<evidence type="ECO:0000256" key="25">
    <source>
        <dbReference type="ARBA" id="ARBA00023239"/>
    </source>
</evidence>
<dbReference type="InterPro" id="IPR037070">
    <property type="entry name" value="Formiminotransferase_C_sf"/>
</dbReference>
<evidence type="ECO:0000256" key="32">
    <source>
        <dbReference type="ARBA" id="ARBA00031866"/>
    </source>
</evidence>
<dbReference type="InterPro" id="IPR001111">
    <property type="entry name" value="TGF-b_propeptide"/>
</dbReference>
<dbReference type="PROSITE" id="PS00250">
    <property type="entry name" value="TGF_BETA_1"/>
    <property type="match status" value="1"/>
</dbReference>
<dbReference type="InterPro" id="IPR051623">
    <property type="entry name" value="FTCD"/>
</dbReference>
<dbReference type="FunFam" id="3.30.990.10:FF:000001">
    <property type="entry name" value="Formimidoyltransferase cyclodeaminase"/>
    <property type="match status" value="1"/>
</dbReference>
<evidence type="ECO:0000256" key="5">
    <source>
        <dbReference type="ARBA" id="ARBA00005082"/>
    </source>
</evidence>
<comment type="function">
    <text evidence="27">Acts specifically as a negative regulator of skeletal muscle growth.</text>
</comment>
<dbReference type="InterPro" id="IPR029034">
    <property type="entry name" value="Cystine-knot_cytokine"/>
</dbReference>
<dbReference type="EMBL" id="QNUK01000568">
    <property type="protein sequence ID" value="KAF5891602.1"/>
    <property type="molecule type" value="Genomic_DNA"/>
</dbReference>
<dbReference type="FunFam" id="2.60.120.970:FF:000001">
    <property type="entry name" value="Growth/differentiation factor 8"/>
    <property type="match status" value="1"/>
</dbReference>
<dbReference type="InterPro" id="IPR037064">
    <property type="entry name" value="Formiminotransferase_N_sf"/>
</dbReference>
<dbReference type="InterPro" id="IPR036178">
    <property type="entry name" value="Formintransfe-cycloase-like_sf"/>
</dbReference>
<evidence type="ECO:0000256" key="20">
    <source>
        <dbReference type="ARBA" id="ARBA00023030"/>
    </source>
</evidence>
<dbReference type="CDD" id="cd19388">
    <property type="entry name" value="TGF_beta_GDF8"/>
    <property type="match status" value="1"/>
</dbReference>
<dbReference type="EC" id="4.3.1.4" evidence="10"/>
<evidence type="ECO:0000256" key="27">
    <source>
        <dbReference type="ARBA" id="ARBA00023756"/>
    </source>
</evidence>
<dbReference type="OrthoDB" id="48036at2759"/>
<dbReference type="Pfam" id="PF00019">
    <property type="entry name" value="TGF_beta"/>
    <property type="match status" value="1"/>
</dbReference>
<evidence type="ECO:0000256" key="19">
    <source>
        <dbReference type="ARBA" id="ARBA00022954"/>
    </source>
</evidence>
<evidence type="ECO:0000256" key="21">
    <source>
        <dbReference type="ARBA" id="ARBA00023034"/>
    </source>
</evidence>
<dbReference type="Gene3D" id="2.60.120.970">
    <property type="match status" value="1"/>
</dbReference>
<dbReference type="GO" id="GO:0005814">
    <property type="term" value="C:centriole"/>
    <property type="evidence" value="ECO:0007669"/>
    <property type="project" value="UniProtKB-SubCell"/>
</dbReference>
<keyword evidence="17" id="KW-0732">Signal</keyword>
<keyword evidence="18" id="KW-0369">Histidine metabolism</keyword>
<dbReference type="GO" id="GO:0005542">
    <property type="term" value="F:folic acid binding"/>
    <property type="evidence" value="ECO:0007669"/>
    <property type="project" value="UniProtKB-KW"/>
</dbReference>
<keyword evidence="14" id="KW-0964">Secreted</keyword>
<evidence type="ECO:0000256" key="11">
    <source>
        <dbReference type="ARBA" id="ARBA00017787"/>
    </source>
</evidence>
<dbReference type="Gene3D" id="2.10.90.10">
    <property type="entry name" value="Cystine-knot cytokines"/>
    <property type="match status" value="1"/>
</dbReference>
<evidence type="ECO:0000256" key="10">
    <source>
        <dbReference type="ARBA" id="ARBA00012998"/>
    </source>
</evidence>
<dbReference type="GO" id="GO:0030412">
    <property type="term" value="F:formimidoyltetrahydrofolate cyclodeaminase activity"/>
    <property type="evidence" value="ECO:0007669"/>
    <property type="project" value="UniProtKB-EC"/>
</dbReference>
<keyword evidence="25" id="KW-0456">Lyase</keyword>
<organism evidence="36 37">
    <name type="scientific">Clarias magur</name>
    <name type="common">Asian catfish</name>
    <name type="synonym">Macropteronotus magur</name>
    <dbReference type="NCBI Taxonomy" id="1594786"/>
    <lineage>
        <taxon>Eukaryota</taxon>
        <taxon>Metazoa</taxon>
        <taxon>Chordata</taxon>
        <taxon>Craniata</taxon>
        <taxon>Vertebrata</taxon>
        <taxon>Euteleostomi</taxon>
        <taxon>Actinopterygii</taxon>
        <taxon>Neopterygii</taxon>
        <taxon>Teleostei</taxon>
        <taxon>Ostariophysi</taxon>
        <taxon>Siluriformes</taxon>
        <taxon>Clariidae</taxon>
        <taxon>Clarias</taxon>
    </lineage>
</organism>
<keyword evidence="13" id="KW-0202">Cytokine</keyword>
<keyword evidence="20 33" id="KW-0339">Growth factor</keyword>
<evidence type="ECO:0000313" key="36">
    <source>
        <dbReference type="EMBL" id="KAF5891602.1"/>
    </source>
</evidence>
<evidence type="ECO:0000256" key="4">
    <source>
        <dbReference type="ARBA" id="ARBA00004613"/>
    </source>
</evidence>
<evidence type="ECO:0000256" key="3">
    <source>
        <dbReference type="ARBA" id="ARBA00004555"/>
    </source>
</evidence>
<evidence type="ECO:0000256" key="26">
    <source>
        <dbReference type="ARBA" id="ARBA00023268"/>
    </source>
</evidence>
<evidence type="ECO:0000256" key="7">
    <source>
        <dbReference type="ARBA" id="ARBA00008297"/>
    </source>
</evidence>
<proteinExistence type="inferred from homology"/>
<reference evidence="36" key="1">
    <citation type="submission" date="2020-07" db="EMBL/GenBank/DDBJ databases">
        <title>Clarias magur genome sequencing, assembly and annotation.</title>
        <authorList>
            <person name="Kushwaha B."/>
            <person name="Kumar R."/>
            <person name="Das P."/>
            <person name="Joshi C.G."/>
            <person name="Kumar D."/>
            <person name="Nagpure N.S."/>
            <person name="Pandey M."/>
            <person name="Agarwal S."/>
            <person name="Srivastava S."/>
            <person name="Singh M."/>
            <person name="Sahoo L."/>
            <person name="Jayasankar P."/>
            <person name="Meher P.K."/>
            <person name="Koringa P.G."/>
            <person name="Iquebal M.A."/>
            <person name="Das S.P."/>
            <person name="Bit A."/>
            <person name="Patnaik S."/>
            <person name="Patel N."/>
            <person name="Shah T.M."/>
            <person name="Hinsu A."/>
            <person name="Jena J.K."/>
        </authorList>
    </citation>
    <scope>NUCLEOTIDE SEQUENCE</scope>
    <source>
        <strain evidence="36">CIFAMagur01</strain>
        <tissue evidence="36">Testis</tissue>
    </source>
</reference>
<dbReference type="PANTHER" id="PTHR12234">
    <property type="entry name" value="FORMIMINOTRANSFERASE-CYCLODEAMINASE"/>
    <property type="match status" value="1"/>
</dbReference>
<evidence type="ECO:0000256" key="22">
    <source>
        <dbReference type="ARBA" id="ARBA00023157"/>
    </source>
</evidence>
<keyword evidence="34" id="KW-0472">Membrane</keyword>
<dbReference type="InterPro" id="IPR022384">
    <property type="entry name" value="FormiminoTrfase_cat_dom_sf"/>
</dbReference>
<dbReference type="FunFam" id="2.10.90.10:FF:000006">
    <property type="entry name" value="growth/differentiation factor 8"/>
    <property type="match status" value="1"/>
</dbReference>
<dbReference type="InterPro" id="IPR017948">
    <property type="entry name" value="TGFb_CS"/>
</dbReference>
<comment type="subcellular location">
    <subcellularLocation>
        <location evidence="2">Cytoplasm</location>
        <location evidence="2">Cytoskeleton</location>
        <location evidence="2">Microtubule organizing center</location>
        <location evidence="2">Centrosome</location>
        <location evidence="2">Centriole</location>
    </subcellularLocation>
    <subcellularLocation>
        <location evidence="3">Golgi apparatus</location>
    </subcellularLocation>
    <subcellularLocation>
        <location evidence="4">Secreted</location>
    </subcellularLocation>
</comment>
<name>A0A8J4WUM6_CLAMG</name>
<keyword evidence="16" id="KW-0165">Cleavage on pair of basic residues</keyword>
<comment type="subunit">
    <text evidence="30">Homooctamer, including four polyglutamate binding sites. The subunits are arranged as a tetramer of dimers, and form a planar ring-shaped structure.</text>
</comment>
<dbReference type="PANTHER" id="PTHR12234:SF0">
    <property type="entry name" value="FORMIMIDOYLTRANSFERASE-CYCLODEAMINASE"/>
    <property type="match status" value="1"/>
</dbReference>
<dbReference type="GO" id="GO:0019556">
    <property type="term" value="P:L-histidine catabolic process to glutamate and formamide"/>
    <property type="evidence" value="ECO:0007669"/>
    <property type="project" value="UniProtKB-UniPathway"/>
</dbReference>
<gene>
    <name evidence="36" type="primary">ftcd</name>
    <name evidence="36" type="ORF">DAT39_018695</name>
</gene>
<feature type="transmembrane region" description="Helical" evidence="34">
    <location>
        <begin position="556"/>
        <end position="576"/>
    </location>
</feature>
<dbReference type="InterPro" id="IPR012886">
    <property type="entry name" value="Formiminotransferase_N"/>
</dbReference>
<sequence>MAKLVECVPNFSEGRNKEVIKAIADAVSATEGCSVLDVDPGASTNRTVYTFVGSPQAVVEGALNAARAAFTLIDMTKHKGEHPRSGALDVCPFIPVQNTSMEECVTCANEFGRRLAELLQVPVYLYGEAARTKSRCSLPSIRAGEYEALPEKLKTAEWAPDFGPATFVPSWGATVTGARKFLIAYNVNLLSTKEQAHRIALDIREQGRGKGQAGLLKKVQGMGWYLDEENLAQLSTNILDFEVTPLHTVYEEACRGARALSLPVVGSQIVGLIPLKAVLDCAEFYIQRENLFILEEEHKVRLVISKLGLDSLGPFVPKERIIEYMVKDNQVEGQLVSLSLRQFVQSVGARTPAPGGGSVSAAIAAMGAALGCMVGQMTYGKKQFEALDGVMRRLIPPFHQAMNELLPIVDADSTAFNSYMAALKLPKSTSEEIQRRDKAMQDGLKEAVSVPMSLAERVTALWPALKELVMYGNLACRSDVQVAAKALETAVFGAYYNVIINLKDITDQTFKSTTRCVSEPIQTDTHGGVSRYKTRALLDGAAEKHRGRARLPARLFAARATMLLVVFLISVLSVLGPEGQSPSSTLRPPVTEESGQCSAACESRQQSKLLRLHSIRSQILSALRLERAPNLTRDAARQLVPKAPPLLELLSRYERQNGSTSEEYEDAEEREEASTETIITMATEPQGVSQANPVPRCCLFSLSPKILPDNIVKAHLWIHLRLGKEATTIFVQISRLLPPLYSNPRPRILSLKIDADAHTNPWQSVDMKQLLQSWLKQPESNFGIEIKAFDSQGKDLAVTSAESGEEGLQPFLEIKITETPKRSRRESGLDCNERSSESRCCRYPLTVDFEDFGWDWIIAPKRYKANYCSGECEQVHLQKFPHTHLVNKANPRGTAGPCCTPTKMSPINMLYFNHREQIIYGKIPSMVVDLCGCS</sequence>
<evidence type="ECO:0000256" key="28">
    <source>
        <dbReference type="ARBA" id="ARBA00023852"/>
    </source>
</evidence>
<evidence type="ECO:0000259" key="35">
    <source>
        <dbReference type="PROSITE" id="PS51362"/>
    </source>
</evidence>
<dbReference type="Proteomes" id="UP000727407">
    <property type="component" value="Unassembled WGS sequence"/>
</dbReference>
<dbReference type="GO" id="GO:0019557">
    <property type="term" value="P:L-histidine catabolic process to glutamate and formate"/>
    <property type="evidence" value="ECO:0007669"/>
    <property type="project" value="UniProtKB-UniPathway"/>
</dbReference>
<dbReference type="GO" id="GO:0005615">
    <property type="term" value="C:extracellular space"/>
    <property type="evidence" value="ECO:0007669"/>
    <property type="project" value="UniProtKB-KW"/>
</dbReference>
<dbReference type="InterPro" id="IPR007044">
    <property type="entry name" value="Cyclodeamin/CycHdrlase"/>
</dbReference>
<evidence type="ECO:0000256" key="6">
    <source>
        <dbReference type="ARBA" id="ARBA00006656"/>
    </source>
</evidence>
<dbReference type="InterPro" id="IPR004227">
    <property type="entry name" value="Formiminotransferase_cat"/>
</dbReference>
<dbReference type="Gene3D" id="3.30.990.10">
    <property type="entry name" value="Formiminotransferase, N-terminal subdomain"/>
    <property type="match status" value="1"/>
</dbReference>
<evidence type="ECO:0000256" key="15">
    <source>
        <dbReference type="ARBA" id="ARBA00022679"/>
    </source>
</evidence>
<keyword evidence="24" id="KW-0206">Cytoskeleton</keyword>
<keyword evidence="37" id="KW-1185">Reference proteome</keyword>
<comment type="function">
    <text evidence="1">Binds and promotes bundling of vimentin filaments originating from the Golgi.</text>
</comment>